<organism evidence="1">
    <name type="scientific">Anguilla anguilla</name>
    <name type="common">European freshwater eel</name>
    <name type="synonym">Muraena anguilla</name>
    <dbReference type="NCBI Taxonomy" id="7936"/>
    <lineage>
        <taxon>Eukaryota</taxon>
        <taxon>Metazoa</taxon>
        <taxon>Chordata</taxon>
        <taxon>Craniata</taxon>
        <taxon>Vertebrata</taxon>
        <taxon>Euteleostomi</taxon>
        <taxon>Actinopterygii</taxon>
        <taxon>Neopterygii</taxon>
        <taxon>Teleostei</taxon>
        <taxon>Anguilliformes</taxon>
        <taxon>Anguillidae</taxon>
        <taxon>Anguilla</taxon>
    </lineage>
</organism>
<reference evidence="1" key="2">
    <citation type="journal article" date="2015" name="Fish Shellfish Immunol.">
        <title>Early steps in the European eel (Anguilla anguilla)-Vibrio vulnificus interaction in the gills: Role of the RtxA13 toxin.</title>
        <authorList>
            <person name="Callol A."/>
            <person name="Pajuelo D."/>
            <person name="Ebbesson L."/>
            <person name="Teles M."/>
            <person name="MacKenzie S."/>
            <person name="Amaro C."/>
        </authorList>
    </citation>
    <scope>NUCLEOTIDE SEQUENCE</scope>
</reference>
<sequence>MYTVCIFVLSFCSLQ</sequence>
<dbReference type="EMBL" id="GBXM01030425">
    <property type="protein sequence ID" value="JAH78152.1"/>
    <property type="molecule type" value="Transcribed_RNA"/>
</dbReference>
<evidence type="ECO:0000313" key="1">
    <source>
        <dbReference type="EMBL" id="JAH78152.1"/>
    </source>
</evidence>
<reference evidence="1" key="1">
    <citation type="submission" date="2014-11" db="EMBL/GenBank/DDBJ databases">
        <authorList>
            <person name="Amaro Gonzalez C."/>
        </authorList>
    </citation>
    <scope>NUCLEOTIDE SEQUENCE</scope>
</reference>
<proteinExistence type="predicted"/>
<accession>A0A0E9VJA2</accession>
<protein>
    <submittedName>
        <fullName evidence="1">Uncharacterized protein</fullName>
    </submittedName>
</protein>
<name>A0A0E9VJA2_ANGAN</name>